<dbReference type="SUPFAM" id="SSF141868">
    <property type="entry name" value="EAL domain-like"/>
    <property type="match status" value="1"/>
</dbReference>
<dbReference type="InterPro" id="IPR043128">
    <property type="entry name" value="Rev_trsase/Diguanyl_cyclase"/>
</dbReference>
<dbReference type="PROSITE" id="PS50887">
    <property type="entry name" value="GGDEF"/>
    <property type="match status" value="1"/>
</dbReference>
<dbReference type="InterPro" id="IPR001610">
    <property type="entry name" value="PAC"/>
</dbReference>
<feature type="domain" description="PAS" evidence="1">
    <location>
        <begin position="281"/>
        <end position="345"/>
    </location>
</feature>
<name>A0ABV7ZAT2_9DEIO</name>
<dbReference type="SMART" id="SM00267">
    <property type="entry name" value="GGDEF"/>
    <property type="match status" value="1"/>
</dbReference>
<dbReference type="SUPFAM" id="SSF55781">
    <property type="entry name" value="GAF domain-like"/>
    <property type="match status" value="2"/>
</dbReference>
<dbReference type="Gene3D" id="3.30.70.270">
    <property type="match status" value="1"/>
</dbReference>
<dbReference type="SUPFAM" id="SSF55785">
    <property type="entry name" value="PYP-like sensor domain (PAS domain)"/>
    <property type="match status" value="3"/>
</dbReference>
<dbReference type="SMART" id="SM00091">
    <property type="entry name" value="PAS"/>
    <property type="match status" value="3"/>
</dbReference>
<feature type="domain" description="PAC" evidence="2">
    <location>
        <begin position="233"/>
        <end position="287"/>
    </location>
</feature>
<dbReference type="EC" id="2.7.7.65" evidence="5"/>
<organism evidence="5 6">
    <name type="scientific">Deinococcus rufus</name>
    <dbReference type="NCBI Taxonomy" id="2136097"/>
    <lineage>
        <taxon>Bacteria</taxon>
        <taxon>Thermotogati</taxon>
        <taxon>Deinococcota</taxon>
        <taxon>Deinococci</taxon>
        <taxon>Deinococcales</taxon>
        <taxon>Deinococcaceae</taxon>
        <taxon>Deinococcus</taxon>
    </lineage>
</organism>
<dbReference type="InterPro" id="IPR000160">
    <property type="entry name" value="GGDEF_dom"/>
</dbReference>
<feature type="domain" description="PAS" evidence="1">
    <location>
        <begin position="403"/>
        <end position="454"/>
    </location>
</feature>
<dbReference type="Gene3D" id="3.20.20.450">
    <property type="entry name" value="EAL domain"/>
    <property type="match status" value="1"/>
</dbReference>
<dbReference type="NCBIfam" id="TIGR00254">
    <property type="entry name" value="GGDEF"/>
    <property type="match status" value="1"/>
</dbReference>
<dbReference type="InterPro" id="IPR052155">
    <property type="entry name" value="Biofilm_reg_signaling"/>
</dbReference>
<dbReference type="CDD" id="cd00130">
    <property type="entry name" value="PAS"/>
    <property type="match status" value="2"/>
</dbReference>
<dbReference type="Pfam" id="PF08447">
    <property type="entry name" value="PAS_3"/>
    <property type="match status" value="1"/>
</dbReference>
<comment type="caution">
    <text evidence="5">The sequence shown here is derived from an EMBL/GenBank/DDBJ whole genome shotgun (WGS) entry which is preliminary data.</text>
</comment>
<feature type="domain" description="GGDEF" evidence="4">
    <location>
        <begin position="730"/>
        <end position="865"/>
    </location>
</feature>
<evidence type="ECO:0000259" key="3">
    <source>
        <dbReference type="PROSITE" id="PS50883"/>
    </source>
</evidence>
<accession>A0ABV7ZAT2</accession>
<dbReference type="InterPro" id="IPR003018">
    <property type="entry name" value="GAF"/>
</dbReference>
<feature type="domain" description="PAC" evidence="2">
    <location>
        <begin position="354"/>
        <end position="406"/>
    </location>
</feature>
<dbReference type="PROSITE" id="PS50113">
    <property type="entry name" value="PAC"/>
    <property type="match status" value="3"/>
</dbReference>
<keyword evidence="5" id="KW-0808">Transferase</keyword>
<dbReference type="InterPro" id="IPR029016">
    <property type="entry name" value="GAF-like_dom_sf"/>
</dbReference>
<keyword evidence="5" id="KW-0548">Nucleotidyltransferase</keyword>
<gene>
    <name evidence="5" type="ORF">ACFOSB_14965</name>
</gene>
<dbReference type="RefSeq" id="WP_380102557.1">
    <property type="nucleotide sequence ID" value="NZ_JBHRZG010000022.1"/>
</dbReference>
<dbReference type="Gene3D" id="3.30.450.20">
    <property type="entry name" value="PAS domain"/>
    <property type="match status" value="3"/>
</dbReference>
<evidence type="ECO:0000313" key="5">
    <source>
        <dbReference type="EMBL" id="MFC3834154.1"/>
    </source>
</evidence>
<reference evidence="6" key="1">
    <citation type="journal article" date="2019" name="Int. J. Syst. Evol. Microbiol.">
        <title>The Global Catalogue of Microorganisms (GCM) 10K type strain sequencing project: providing services to taxonomists for standard genome sequencing and annotation.</title>
        <authorList>
            <consortium name="The Broad Institute Genomics Platform"/>
            <consortium name="The Broad Institute Genome Sequencing Center for Infectious Disease"/>
            <person name="Wu L."/>
            <person name="Ma J."/>
        </authorList>
    </citation>
    <scope>NUCLEOTIDE SEQUENCE [LARGE SCALE GENOMIC DNA]</scope>
    <source>
        <strain evidence="6">CCTCC AB 2017081</strain>
    </source>
</reference>
<dbReference type="SUPFAM" id="SSF55073">
    <property type="entry name" value="Nucleotide cyclase"/>
    <property type="match status" value="1"/>
</dbReference>
<dbReference type="SMART" id="SM00065">
    <property type="entry name" value="GAF"/>
    <property type="match status" value="2"/>
</dbReference>
<feature type="domain" description="EAL" evidence="3">
    <location>
        <begin position="871"/>
        <end position="907"/>
    </location>
</feature>
<dbReference type="PROSITE" id="PS50112">
    <property type="entry name" value="PAS"/>
    <property type="match status" value="2"/>
</dbReference>
<dbReference type="InterPro" id="IPR013655">
    <property type="entry name" value="PAS_fold_3"/>
</dbReference>
<dbReference type="PANTHER" id="PTHR44757">
    <property type="entry name" value="DIGUANYLATE CYCLASE DGCP"/>
    <property type="match status" value="1"/>
</dbReference>
<dbReference type="PROSITE" id="PS50883">
    <property type="entry name" value="EAL"/>
    <property type="match status" value="1"/>
</dbReference>
<dbReference type="NCBIfam" id="TIGR00229">
    <property type="entry name" value="sensory_box"/>
    <property type="match status" value="2"/>
</dbReference>
<dbReference type="InterPro" id="IPR000014">
    <property type="entry name" value="PAS"/>
</dbReference>
<dbReference type="GO" id="GO:0052621">
    <property type="term" value="F:diguanylate cyclase activity"/>
    <property type="evidence" value="ECO:0007669"/>
    <property type="project" value="UniProtKB-EC"/>
</dbReference>
<evidence type="ECO:0000313" key="6">
    <source>
        <dbReference type="Proteomes" id="UP001595803"/>
    </source>
</evidence>
<dbReference type="Pfam" id="PF00990">
    <property type="entry name" value="GGDEF"/>
    <property type="match status" value="1"/>
</dbReference>
<dbReference type="InterPro" id="IPR035965">
    <property type="entry name" value="PAS-like_dom_sf"/>
</dbReference>
<sequence>MEPPPWFSASQSIHAPAVPDTVPETSLDGIVQLMASRFDVPVAQITVLHGGGAWRKAQVGVQRQSMEWEETFCVVTAASGGTLVVPDARMDPRFQDLPTIRDPDGLRFYAGTPIMASDGQIIGTLCVLDVRPRQLTPLDVADLGRFATLVADAAGHAMELQRRRDQLQSFKGSALALLTLDLDHRVVSMNSTACDLYGVSGDPDRRPLGSVMTTIFRTPADAQSYAEHLATAQLWAGQVIHVRADGRYLEVDVRISPILDDAGRQTGLLLAVHDTSVQRRAEHLRVQLLDHADETVLLLRPDGTVADLHNVNLPLLSLSEDDVRAGRVITLIHSEDYESVQRAMQTPAVPGQPHVLRWRQRTASGHYRWMESRIGHLLDSDGRIEHILMVSRDIDVQLTMQQHLRLMEAAVQGARTALLIVAADSGTEHGPFPVVFVNAAFSELTGYDPEHLLGVVPRFLWEPAGDPAALERILMRLERGLEVDETLVIYTRIGTPVWVQITAWPITDRTGHVTHYASAWRDVTASRLQNQLERDRRAVLELVTRGQPLPDALRGLLALVSAQVPALTPSLLFLQDDTLHEAVPSTLPAQARAIVNGLRIGPEVAACGRAAATGQTVITEDVATDPHWTLVRDVALACHLRACWSVPILSRNRTVLGTFALYSSIPRRPQPRELELLEDTARLTAVILERYQAIDASQRLALYDPLTGLANRTLFAEALRAALEQRPATESVAVGLLDLDRFKTVNDSFGHRTGDDLLRQVALRLQGALGSADLAARMGGDEFTLILSGLSSPEDAHHRARTLLGIFDEPFNLDGRELFVHASLGLAMSPDDGRDADELLRLADMAMYHAKSRHLGWATLDGAGHTSARRHVELDAALHRALDRDELRLHYQPLVDARTGRVTEVEA</sequence>
<dbReference type="PANTHER" id="PTHR44757:SF2">
    <property type="entry name" value="BIOFILM ARCHITECTURE MAINTENANCE PROTEIN MBAA"/>
    <property type="match status" value="1"/>
</dbReference>
<dbReference type="Proteomes" id="UP001595803">
    <property type="component" value="Unassembled WGS sequence"/>
</dbReference>
<dbReference type="Pfam" id="PF13426">
    <property type="entry name" value="PAS_9"/>
    <property type="match status" value="2"/>
</dbReference>
<dbReference type="Pfam" id="PF01590">
    <property type="entry name" value="GAF"/>
    <property type="match status" value="2"/>
</dbReference>
<feature type="domain" description="PAC" evidence="2">
    <location>
        <begin position="481"/>
        <end position="535"/>
    </location>
</feature>
<dbReference type="InterPro" id="IPR035919">
    <property type="entry name" value="EAL_sf"/>
</dbReference>
<dbReference type="Gene3D" id="3.30.450.40">
    <property type="match status" value="2"/>
</dbReference>
<protein>
    <submittedName>
        <fullName evidence="5">Diguanylate cyclase domain-containing protein</fullName>
        <ecNumber evidence="5">2.7.7.65</ecNumber>
    </submittedName>
</protein>
<proteinExistence type="predicted"/>
<dbReference type="InterPro" id="IPR001633">
    <property type="entry name" value="EAL_dom"/>
</dbReference>
<evidence type="ECO:0000259" key="2">
    <source>
        <dbReference type="PROSITE" id="PS50113"/>
    </source>
</evidence>
<evidence type="ECO:0000259" key="4">
    <source>
        <dbReference type="PROSITE" id="PS50887"/>
    </source>
</evidence>
<evidence type="ECO:0000259" key="1">
    <source>
        <dbReference type="PROSITE" id="PS50112"/>
    </source>
</evidence>
<keyword evidence="6" id="KW-1185">Reference proteome</keyword>
<dbReference type="InterPro" id="IPR029787">
    <property type="entry name" value="Nucleotide_cyclase"/>
</dbReference>
<dbReference type="CDD" id="cd01949">
    <property type="entry name" value="GGDEF"/>
    <property type="match status" value="1"/>
</dbReference>
<dbReference type="InterPro" id="IPR000700">
    <property type="entry name" value="PAS-assoc_C"/>
</dbReference>
<dbReference type="EMBL" id="JBHRZG010000022">
    <property type="protein sequence ID" value="MFC3834154.1"/>
    <property type="molecule type" value="Genomic_DNA"/>
</dbReference>
<dbReference type="SMART" id="SM00086">
    <property type="entry name" value="PAC"/>
    <property type="match status" value="3"/>
</dbReference>